<reference evidence="15 16" key="1">
    <citation type="journal article" date="2015" name="Genome Biol. Evol.">
        <title>Phylogenomic analyses indicate that early fungi evolved digesting cell walls of algal ancestors of land plants.</title>
        <authorList>
            <person name="Chang Y."/>
            <person name="Wang S."/>
            <person name="Sekimoto S."/>
            <person name="Aerts A.L."/>
            <person name="Choi C."/>
            <person name="Clum A."/>
            <person name="LaButti K.M."/>
            <person name="Lindquist E.A."/>
            <person name="Yee Ngan C."/>
            <person name="Ohm R.A."/>
            <person name="Salamov A.A."/>
            <person name="Grigoriev I.V."/>
            <person name="Spatafora J.W."/>
            <person name="Berbee M.L."/>
        </authorList>
    </citation>
    <scope>NUCLEOTIDE SEQUENCE [LARGE SCALE GENOMIC DNA]</scope>
    <source>
        <strain evidence="15 16">JEL478</strain>
    </source>
</reference>
<gene>
    <name evidence="15" type="ORF">M427DRAFT_55729</name>
</gene>
<dbReference type="SUPFAM" id="SSF48225">
    <property type="entry name" value="Seven-hairpin glycosidases"/>
    <property type="match status" value="1"/>
</dbReference>
<dbReference type="OrthoDB" id="8118055at2759"/>
<comment type="pathway">
    <text evidence="2">Protein modification; protein glycosylation.</text>
</comment>
<dbReference type="AlphaFoldDB" id="A0A139AHR1"/>
<dbReference type="InterPro" id="IPR036026">
    <property type="entry name" value="Seven-hairpin_glycosidases"/>
</dbReference>
<evidence type="ECO:0000256" key="2">
    <source>
        <dbReference type="ARBA" id="ARBA00004922"/>
    </source>
</evidence>
<comment type="similarity">
    <text evidence="3 13">Belongs to the glycosyl hydrolase 47 family.</text>
</comment>
<dbReference type="InterPro" id="IPR012341">
    <property type="entry name" value="6hp_glycosidase-like_sf"/>
</dbReference>
<evidence type="ECO:0000256" key="5">
    <source>
        <dbReference type="ARBA" id="ARBA00022801"/>
    </source>
</evidence>
<proteinExistence type="inferred from homology"/>
<evidence type="ECO:0000256" key="12">
    <source>
        <dbReference type="PIRSR" id="PIRSR601382-3"/>
    </source>
</evidence>
<dbReference type="PANTHER" id="PTHR11742:SF55">
    <property type="entry name" value="ENDOPLASMIC RETICULUM MANNOSYL-OLIGOSACCHARIDE 1,2-ALPHA-MANNOSIDASE"/>
    <property type="match status" value="1"/>
</dbReference>
<comment type="cofactor">
    <cofactor evidence="1 11">
        <name>Ca(2+)</name>
        <dbReference type="ChEBI" id="CHEBI:29108"/>
    </cofactor>
</comment>
<comment type="catalytic activity">
    <reaction evidence="9">
        <text>N(4)-(alpha-D-Man-(1-&gt;2)-alpha-D-Man-(1-&gt;2)-alpha-D-Man-(1-&gt;3)-[alpha-D-Man-(1-&gt;2)-alpha-D-Man-(1-&gt;3)-[alpha-D-Man-(1-&gt;2)-alpha-D-Man-(1-&gt;6)]-alpha-D-Man-(1-&gt;6)]-beta-D-Man-(1-&gt;4)-beta-D-GlcNAc-(1-&gt;4)-beta-D-GlcNAc)-L-asparaginyl-[protein] (N-glucan mannose isomer 9A1,2,3B1,2,3) + 4 H2O = N(4)-(alpha-D-Man-(1-&gt;3)-[alpha-D-Man-(1-&gt;3)-[alpha-D-Man-(1-&gt;6)]-alpha-D-Man-(1-&gt;6)]-beta-D-Man-(1-&gt;4)-beta-D-GlcNAc-(1-&gt;4)-beta-D-GlcNAc)-L-asparaginyl-[protein] (N-glucan mannose isomer 5A1,2) + 4 beta-D-mannose</text>
        <dbReference type="Rhea" id="RHEA:56008"/>
        <dbReference type="Rhea" id="RHEA-COMP:14356"/>
        <dbReference type="Rhea" id="RHEA-COMP:14367"/>
        <dbReference type="ChEBI" id="CHEBI:15377"/>
        <dbReference type="ChEBI" id="CHEBI:28563"/>
        <dbReference type="ChEBI" id="CHEBI:59087"/>
        <dbReference type="ChEBI" id="CHEBI:139493"/>
        <dbReference type="EC" id="3.2.1.113"/>
    </reaction>
</comment>
<dbReference type="EC" id="3.2.1.-" evidence="13"/>
<evidence type="ECO:0000256" key="9">
    <source>
        <dbReference type="ARBA" id="ARBA00048605"/>
    </source>
</evidence>
<dbReference type="GO" id="GO:0005783">
    <property type="term" value="C:endoplasmic reticulum"/>
    <property type="evidence" value="ECO:0007669"/>
    <property type="project" value="TreeGrafter"/>
</dbReference>
<keyword evidence="16" id="KW-1185">Reference proteome</keyword>
<dbReference type="OMA" id="AAFKHSW"/>
<evidence type="ECO:0000256" key="3">
    <source>
        <dbReference type="ARBA" id="ARBA00007658"/>
    </source>
</evidence>
<name>A0A139AHR1_GONPJ</name>
<dbReference type="STRING" id="1344416.A0A139AHR1"/>
<feature type="active site" description="Proton donor" evidence="10">
    <location>
        <position position="237"/>
    </location>
</feature>
<evidence type="ECO:0000256" key="7">
    <source>
        <dbReference type="ARBA" id="ARBA00023157"/>
    </source>
</evidence>
<dbReference type="Proteomes" id="UP000070544">
    <property type="component" value="Unassembled WGS sequence"/>
</dbReference>
<feature type="active site" description="Proton donor" evidence="10">
    <location>
        <position position="492"/>
    </location>
</feature>
<evidence type="ECO:0000313" key="16">
    <source>
        <dbReference type="Proteomes" id="UP000070544"/>
    </source>
</evidence>
<feature type="active site" evidence="10">
    <location>
        <position position="520"/>
    </location>
</feature>
<keyword evidence="6 11" id="KW-0106">Calcium</keyword>
<dbReference type="Pfam" id="PF01532">
    <property type="entry name" value="Glyco_hydro_47"/>
    <property type="match status" value="1"/>
</dbReference>
<accession>A0A139AHR1</accession>
<keyword evidence="14" id="KW-0472">Membrane</keyword>
<feature type="transmembrane region" description="Helical" evidence="14">
    <location>
        <begin position="41"/>
        <end position="60"/>
    </location>
</feature>
<keyword evidence="14" id="KW-0812">Transmembrane</keyword>
<evidence type="ECO:0000256" key="13">
    <source>
        <dbReference type="RuleBase" id="RU361193"/>
    </source>
</evidence>
<keyword evidence="4 11" id="KW-0479">Metal-binding</keyword>
<sequence>MLPTHREYAPRTGDGFAYTADKTHRRSLWATLRIWSRRNPALARVVSVVAVIALALFLYFNVGRPSPTPTIPVAIHSETQPVAGHDATTSRKPGSAETLTRLGVPSAALKDQVKAAVEEGRHSKVPESVVQAQSAPIAQTNATSGASDTVDIWKVRRERVKGAFLHAWDGYRKYAWGYDELEPLSQRGRDWFGMGLTIIDALDTSLIMDLKEEYKVARDWVASRMTLEKDVNANVFEVTIRVLGGLLSAYHLSGSNDTALLNRAVEVGDLLMLAFNTASKIPLASVNPALKRAAASHDGGDSSTAEVTTVQLEFRYLSYLTGETKYWKAVEDVMVAVGGLEKYDGLVPIFINPISGQFSGKEIRLGSRGDSYYEYLLKQWLQTNRTEQSYLTDFDTALGGISKHLVAHSKPSDLIFVGELPSGRDSHSIHPKMDHLVCYLPGTLALRVSPSGRKVTRFSLSKTEIDTLEFAESLAHTCYETYRRMASGLAPEITYFRTNEDATEDLDVRGLDAHNLLRPETVESFFVLWRVTGDGRYRQWGWNIFEAFEKWTKVEGGGFSALSDVRKTPPPRRDRMDSFFLGETLKYLFLLFSDDSVIPLDQFVFNTEAHPLPVFAIDGDFAQKLGSVSSSS</sequence>
<dbReference type="PANTHER" id="PTHR11742">
    <property type="entry name" value="MANNOSYL-OLIGOSACCHARIDE ALPHA-1,2-MANNOSIDASE-RELATED"/>
    <property type="match status" value="1"/>
</dbReference>
<keyword evidence="13" id="KW-0326">Glycosidase</keyword>
<protein>
    <recommendedName>
        <fullName evidence="13">alpha-1,2-Mannosidase</fullName>
        <ecNumber evidence="13">3.2.1.-</ecNumber>
    </recommendedName>
</protein>
<evidence type="ECO:0000256" key="11">
    <source>
        <dbReference type="PIRSR" id="PIRSR601382-2"/>
    </source>
</evidence>
<dbReference type="PRINTS" id="PR00747">
    <property type="entry name" value="GLYHDRLASE47"/>
</dbReference>
<dbReference type="Gene3D" id="1.50.10.10">
    <property type="match status" value="1"/>
</dbReference>
<evidence type="ECO:0000256" key="10">
    <source>
        <dbReference type="PIRSR" id="PIRSR601382-1"/>
    </source>
</evidence>
<dbReference type="InterPro" id="IPR001382">
    <property type="entry name" value="Glyco_hydro_47"/>
</dbReference>
<feature type="disulfide bond" evidence="12">
    <location>
        <begin position="438"/>
        <end position="478"/>
    </location>
</feature>
<evidence type="ECO:0000313" key="15">
    <source>
        <dbReference type="EMBL" id="KXS16300.1"/>
    </source>
</evidence>
<dbReference type="GO" id="GO:0005975">
    <property type="term" value="P:carbohydrate metabolic process"/>
    <property type="evidence" value="ECO:0007669"/>
    <property type="project" value="InterPro"/>
</dbReference>
<comment type="catalytic activity">
    <reaction evidence="8">
        <text>N(4)-(alpha-D-Man-(1-&gt;2)-alpha-D-Man-(1-&gt;2)-alpha-D-Man-(1-&gt;3)-[alpha-D-Man-(1-&gt;3)-[alpha-D-Man-(1-&gt;2)-alpha-D-Man-(1-&gt;6)]-alpha-D-Man-(1-&gt;6)]-beta-D-Man-(1-&gt;4)-beta-D-GlcNAc-(1-&gt;4)-beta-D-GlcNAc)-L-asparaginyl-[protein] (N-glucan mannose isomer 8A1,2,3B1,3) + 3 H2O = N(4)-(alpha-D-Man-(1-&gt;3)-[alpha-D-Man-(1-&gt;3)-[alpha-D-Man-(1-&gt;6)]-alpha-D-Man-(1-&gt;6)]-beta-D-Man-(1-&gt;4)-beta-D-GlcNAc-(1-&gt;4)-beta-D-GlcNAc)-L-asparaginyl-[protein] (N-glucan mannose isomer 5A1,2) + 3 beta-D-mannose</text>
        <dbReference type="Rhea" id="RHEA:56028"/>
        <dbReference type="Rhea" id="RHEA-COMP:14358"/>
        <dbReference type="Rhea" id="RHEA-COMP:14367"/>
        <dbReference type="ChEBI" id="CHEBI:15377"/>
        <dbReference type="ChEBI" id="CHEBI:28563"/>
        <dbReference type="ChEBI" id="CHEBI:59087"/>
        <dbReference type="ChEBI" id="CHEBI:60628"/>
        <dbReference type="EC" id="3.2.1.113"/>
    </reaction>
</comment>
<feature type="active site" evidence="10">
    <location>
        <position position="370"/>
    </location>
</feature>
<evidence type="ECO:0000256" key="6">
    <source>
        <dbReference type="ARBA" id="ARBA00022837"/>
    </source>
</evidence>
<organism evidence="15 16">
    <name type="scientific">Gonapodya prolifera (strain JEL478)</name>
    <name type="common">Monoblepharis prolifera</name>
    <dbReference type="NCBI Taxonomy" id="1344416"/>
    <lineage>
        <taxon>Eukaryota</taxon>
        <taxon>Fungi</taxon>
        <taxon>Fungi incertae sedis</taxon>
        <taxon>Chytridiomycota</taxon>
        <taxon>Chytridiomycota incertae sedis</taxon>
        <taxon>Monoblepharidomycetes</taxon>
        <taxon>Monoblepharidales</taxon>
        <taxon>Gonapodyaceae</taxon>
        <taxon>Gonapodya</taxon>
    </lineage>
</organism>
<dbReference type="GO" id="GO:0005509">
    <property type="term" value="F:calcium ion binding"/>
    <property type="evidence" value="ECO:0007669"/>
    <property type="project" value="InterPro"/>
</dbReference>
<dbReference type="GO" id="GO:0004571">
    <property type="term" value="F:mannosyl-oligosaccharide 1,2-alpha-mannosidase activity"/>
    <property type="evidence" value="ECO:0007669"/>
    <property type="project" value="UniProtKB-EC"/>
</dbReference>
<feature type="binding site" evidence="11">
    <location>
        <position position="607"/>
    </location>
    <ligand>
        <name>Ca(2+)</name>
        <dbReference type="ChEBI" id="CHEBI:29108"/>
    </ligand>
</feature>
<dbReference type="GO" id="GO:0036503">
    <property type="term" value="P:ERAD pathway"/>
    <property type="evidence" value="ECO:0007669"/>
    <property type="project" value="UniProtKB-ARBA"/>
</dbReference>
<keyword evidence="5 13" id="KW-0378">Hydrolase</keyword>
<dbReference type="EMBL" id="KQ965754">
    <property type="protein sequence ID" value="KXS16300.1"/>
    <property type="molecule type" value="Genomic_DNA"/>
</dbReference>
<dbReference type="GO" id="GO:0016020">
    <property type="term" value="C:membrane"/>
    <property type="evidence" value="ECO:0007669"/>
    <property type="project" value="InterPro"/>
</dbReference>
<dbReference type="InterPro" id="IPR050749">
    <property type="entry name" value="Glycosyl_Hydrolase_47"/>
</dbReference>
<evidence type="ECO:0000256" key="8">
    <source>
        <dbReference type="ARBA" id="ARBA00047669"/>
    </source>
</evidence>
<evidence type="ECO:0000256" key="14">
    <source>
        <dbReference type="SAM" id="Phobius"/>
    </source>
</evidence>
<evidence type="ECO:0000256" key="4">
    <source>
        <dbReference type="ARBA" id="ARBA00022723"/>
    </source>
</evidence>
<evidence type="ECO:0000256" key="1">
    <source>
        <dbReference type="ARBA" id="ARBA00001913"/>
    </source>
</evidence>
<keyword evidence="7 12" id="KW-1015">Disulfide bond</keyword>
<keyword evidence="14" id="KW-1133">Transmembrane helix</keyword>